<protein>
    <recommendedName>
        <fullName evidence="3">Inclusion body protein</fullName>
    </recommendedName>
</protein>
<dbReference type="RefSeq" id="WP_191768913.1">
    <property type="nucleotide sequence ID" value="NZ_JACSRA010000018.1"/>
</dbReference>
<gene>
    <name evidence="1" type="ORF">H9661_11735</name>
</gene>
<sequence length="56" mass="6249">MVPNICNPRQEGSGSEIYWRGVVDPNAQSGSYQYSVNLILNDNPTPFTFDPFIIVS</sequence>
<dbReference type="Proteomes" id="UP000627781">
    <property type="component" value="Unassembled WGS sequence"/>
</dbReference>
<accession>A0ABR8PV47</accession>
<organism evidence="1 2">
    <name type="scientific">Clostridium cibarium</name>
    <dbReference type="NCBI Taxonomy" id="2762247"/>
    <lineage>
        <taxon>Bacteria</taxon>
        <taxon>Bacillati</taxon>
        <taxon>Bacillota</taxon>
        <taxon>Clostridia</taxon>
        <taxon>Eubacteriales</taxon>
        <taxon>Clostridiaceae</taxon>
        <taxon>Clostridium</taxon>
    </lineage>
</organism>
<dbReference type="EMBL" id="JACSRA010000018">
    <property type="protein sequence ID" value="MBD7912029.1"/>
    <property type="molecule type" value="Genomic_DNA"/>
</dbReference>
<keyword evidence="2" id="KW-1185">Reference proteome</keyword>
<evidence type="ECO:0000313" key="1">
    <source>
        <dbReference type="EMBL" id="MBD7912029.1"/>
    </source>
</evidence>
<comment type="caution">
    <text evidence="1">The sequence shown here is derived from an EMBL/GenBank/DDBJ whole genome shotgun (WGS) entry which is preliminary data.</text>
</comment>
<evidence type="ECO:0008006" key="3">
    <source>
        <dbReference type="Google" id="ProtNLM"/>
    </source>
</evidence>
<proteinExistence type="predicted"/>
<name>A0ABR8PV47_9CLOT</name>
<evidence type="ECO:0000313" key="2">
    <source>
        <dbReference type="Proteomes" id="UP000627781"/>
    </source>
</evidence>
<reference evidence="1 2" key="1">
    <citation type="submission" date="2020-08" db="EMBL/GenBank/DDBJ databases">
        <title>A Genomic Blueprint of the Chicken Gut Microbiome.</title>
        <authorList>
            <person name="Gilroy R."/>
            <person name="Ravi A."/>
            <person name="Getino M."/>
            <person name="Pursley I."/>
            <person name="Horton D.L."/>
            <person name="Alikhan N.-F."/>
            <person name="Baker D."/>
            <person name="Gharbi K."/>
            <person name="Hall N."/>
            <person name="Watson M."/>
            <person name="Adriaenssens E.M."/>
            <person name="Foster-Nyarko E."/>
            <person name="Jarju S."/>
            <person name="Secka A."/>
            <person name="Antonio M."/>
            <person name="Oren A."/>
            <person name="Chaudhuri R."/>
            <person name="La Ragione R.M."/>
            <person name="Hildebrand F."/>
            <person name="Pallen M.J."/>
        </authorList>
    </citation>
    <scope>NUCLEOTIDE SEQUENCE [LARGE SCALE GENOMIC DNA]</scope>
    <source>
        <strain evidence="1 2">Sa3CVN1</strain>
    </source>
</reference>